<dbReference type="Proteomes" id="UP000291343">
    <property type="component" value="Unassembled WGS sequence"/>
</dbReference>
<dbReference type="InParanoid" id="A0A482XDR4"/>
<keyword evidence="1" id="KW-0812">Transmembrane</keyword>
<reference evidence="2 3" key="1">
    <citation type="journal article" date="2017" name="Gigascience">
        <title>Genome sequence of the small brown planthopper, Laodelphax striatellus.</title>
        <authorList>
            <person name="Zhu J."/>
            <person name="Jiang F."/>
            <person name="Wang X."/>
            <person name="Yang P."/>
            <person name="Bao Y."/>
            <person name="Zhao W."/>
            <person name="Wang W."/>
            <person name="Lu H."/>
            <person name="Wang Q."/>
            <person name="Cui N."/>
            <person name="Li J."/>
            <person name="Chen X."/>
            <person name="Luo L."/>
            <person name="Yu J."/>
            <person name="Kang L."/>
            <person name="Cui F."/>
        </authorList>
    </citation>
    <scope>NUCLEOTIDE SEQUENCE [LARGE SCALE GENOMIC DNA]</scope>
    <source>
        <strain evidence="2">Lst14</strain>
    </source>
</reference>
<keyword evidence="1" id="KW-0472">Membrane</keyword>
<name>A0A482XDR4_LAOST</name>
<dbReference type="AlphaFoldDB" id="A0A482XDR4"/>
<keyword evidence="1" id="KW-1133">Transmembrane helix</keyword>
<evidence type="ECO:0000313" key="2">
    <source>
        <dbReference type="EMBL" id="RZF43618.1"/>
    </source>
</evidence>
<evidence type="ECO:0000313" key="3">
    <source>
        <dbReference type="Proteomes" id="UP000291343"/>
    </source>
</evidence>
<feature type="transmembrane region" description="Helical" evidence="1">
    <location>
        <begin position="12"/>
        <end position="32"/>
    </location>
</feature>
<proteinExistence type="predicted"/>
<organism evidence="2 3">
    <name type="scientific">Laodelphax striatellus</name>
    <name type="common">Small brown planthopper</name>
    <name type="synonym">Delphax striatella</name>
    <dbReference type="NCBI Taxonomy" id="195883"/>
    <lineage>
        <taxon>Eukaryota</taxon>
        <taxon>Metazoa</taxon>
        <taxon>Ecdysozoa</taxon>
        <taxon>Arthropoda</taxon>
        <taxon>Hexapoda</taxon>
        <taxon>Insecta</taxon>
        <taxon>Pterygota</taxon>
        <taxon>Neoptera</taxon>
        <taxon>Paraneoptera</taxon>
        <taxon>Hemiptera</taxon>
        <taxon>Auchenorrhyncha</taxon>
        <taxon>Fulgoroidea</taxon>
        <taxon>Delphacidae</taxon>
        <taxon>Criomorphinae</taxon>
        <taxon>Laodelphax</taxon>
    </lineage>
</organism>
<dbReference type="EMBL" id="QKKF02012550">
    <property type="protein sequence ID" value="RZF43618.1"/>
    <property type="molecule type" value="Genomic_DNA"/>
</dbReference>
<dbReference type="SMR" id="A0A482XDR4"/>
<comment type="caution">
    <text evidence="2">The sequence shown here is derived from an EMBL/GenBank/DDBJ whole genome shotgun (WGS) entry which is preliminary data.</text>
</comment>
<gene>
    <name evidence="2" type="ORF">LSTR_LSTR010877</name>
</gene>
<accession>A0A482XDR4</accession>
<evidence type="ECO:0000256" key="1">
    <source>
        <dbReference type="SAM" id="Phobius"/>
    </source>
</evidence>
<protein>
    <submittedName>
        <fullName evidence="2">Uncharacterized protein</fullName>
    </submittedName>
</protein>
<keyword evidence="3" id="KW-1185">Reference proteome</keyword>
<sequence>MTVSATKLNQLILISMMVIMHLIAMSHSYPGLPESFGREWLEWLHGKKKEESLLSKQECIYPIDCPEDETCRDFKCIDPCSNLNCTQTIPSYVLPPNGICIVRDRKPKCVFCTA</sequence>